<name>A0A8J8NXF4_HALGN</name>
<dbReference type="EMBL" id="RRYP01005598">
    <property type="protein sequence ID" value="TNV81894.1"/>
    <property type="molecule type" value="Genomic_DNA"/>
</dbReference>
<keyword evidence="3" id="KW-1185">Reference proteome</keyword>
<dbReference type="CDD" id="cd22249">
    <property type="entry name" value="UDM1_RNF168_RNF169-like"/>
    <property type="match status" value="1"/>
</dbReference>
<keyword evidence="1" id="KW-0812">Transmembrane</keyword>
<evidence type="ECO:0008006" key="4">
    <source>
        <dbReference type="Google" id="ProtNLM"/>
    </source>
</evidence>
<feature type="transmembrane region" description="Helical" evidence="1">
    <location>
        <begin position="126"/>
        <end position="147"/>
    </location>
</feature>
<evidence type="ECO:0000256" key="1">
    <source>
        <dbReference type="SAM" id="Phobius"/>
    </source>
</evidence>
<feature type="transmembrane region" description="Helical" evidence="1">
    <location>
        <begin position="178"/>
        <end position="203"/>
    </location>
</feature>
<dbReference type="Proteomes" id="UP000785679">
    <property type="component" value="Unassembled WGS sequence"/>
</dbReference>
<keyword evidence="1" id="KW-1133">Transmembrane helix</keyword>
<proteinExistence type="predicted"/>
<sequence>MVNHMVNKCPHFIICCQDCEVKLSRDAFPIHDCEKQKQLKKERDEYTKRQREQRIQKQEERESLQLYRLQRTQIAIVITTWILKDILLIILPFVFFFHPDYQYVNRVPKDQQNAESSANFELYKQLFLYSTIGSYAFSIILACIAGFQKIVDIDRIALHIISQNSMIYRIDKYNRDKYLIFFVLEVINSTFRVLMTLSLSGIAIRALGNNFGGHFLAILITLPSGLIIFACIYLCILCS</sequence>
<evidence type="ECO:0000313" key="3">
    <source>
        <dbReference type="Proteomes" id="UP000785679"/>
    </source>
</evidence>
<feature type="transmembrane region" description="Helical" evidence="1">
    <location>
        <begin position="74"/>
        <end position="97"/>
    </location>
</feature>
<dbReference type="AlphaFoldDB" id="A0A8J8NXF4"/>
<comment type="caution">
    <text evidence="2">The sequence shown here is derived from an EMBL/GenBank/DDBJ whole genome shotgun (WGS) entry which is preliminary data.</text>
</comment>
<organism evidence="2 3">
    <name type="scientific">Halteria grandinella</name>
    <dbReference type="NCBI Taxonomy" id="5974"/>
    <lineage>
        <taxon>Eukaryota</taxon>
        <taxon>Sar</taxon>
        <taxon>Alveolata</taxon>
        <taxon>Ciliophora</taxon>
        <taxon>Intramacronucleata</taxon>
        <taxon>Spirotrichea</taxon>
        <taxon>Stichotrichia</taxon>
        <taxon>Sporadotrichida</taxon>
        <taxon>Halteriidae</taxon>
        <taxon>Halteria</taxon>
    </lineage>
</organism>
<gene>
    <name evidence="2" type="ORF">FGO68_gene3014</name>
</gene>
<keyword evidence="1" id="KW-0472">Membrane</keyword>
<protein>
    <recommendedName>
        <fullName evidence="4">Transmembrane protein</fullName>
    </recommendedName>
</protein>
<feature type="transmembrane region" description="Helical" evidence="1">
    <location>
        <begin position="215"/>
        <end position="236"/>
    </location>
</feature>
<evidence type="ECO:0000313" key="2">
    <source>
        <dbReference type="EMBL" id="TNV81894.1"/>
    </source>
</evidence>
<reference evidence="2" key="1">
    <citation type="submission" date="2019-06" db="EMBL/GenBank/DDBJ databases">
        <authorList>
            <person name="Zheng W."/>
        </authorList>
    </citation>
    <scope>NUCLEOTIDE SEQUENCE</scope>
    <source>
        <strain evidence="2">QDHG01</strain>
    </source>
</reference>
<accession>A0A8J8NXF4</accession>